<protein>
    <submittedName>
        <fullName evidence="7">Binding-protein-dependent transport system inner membrane component</fullName>
    </submittedName>
</protein>
<feature type="transmembrane region" description="Helical" evidence="5">
    <location>
        <begin position="261"/>
        <end position="282"/>
    </location>
</feature>
<accession>A0A4U8YH76</accession>
<feature type="transmembrane region" description="Helical" evidence="5">
    <location>
        <begin position="7"/>
        <end position="33"/>
    </location>
</feature>
<gene>
    <name evidence="7" type="ORF">MSL71_4960</name>
</gene>
<dbReference type="SUPFAM" id="SSF161098">
    <property type="entry name" value="MetI-like"/>
    <property type="match status" value="1"/>
</dbReference>
<feature type="transmembrane region" description="Helical" evidence="5">
    <location>
        <begin position="64"/>
        <end position="93"/>
    </location>
</feature>
<dbReference type="InterPro" id="IPR000515">
    <property type="entry name" value="MetI-like"/>
</dbReference>
<feature type="transmembrane region" description="Helical" evidence="5">
    <location>
        <begin position="216"/>
        <end position="234"/>
    </location>
</feature>
<dbReference type="GO" id="GO:0005886">
    <property type="term" value="C:plasma membrane"/>
    <property type="evidence" value="ECO:0007669"/>
    <property type="project" value="UniProtKB-SubCell"/>
</dbReference>
<keyword evidence="4 5" id="KW-0472">Membrane</keyword>
<feature type="domain" description="ABC transmembrane type-1" evidence="6">
    <location>
        <begin position="68"/>
        <end position="278"/>
    </location>
</feature>
<proteinExistence type="inferred from homology"/>
<dbReference type="EMBL" id="CAADHO010000001">
    <property type="protein sequence ID" value="VFQ42875.1"/>
    <property type="molecule type" value="Genomic_DNA"/>
</dbReference>
<evidence type="ECO:0000256" key="2">
    <source>
        <dbReference type="ARBA" id="ARBA00022692"/>
    </source>
</evidence>
<evidence type="ECO:0000256" key="3">
    <source>
        <dbReference type="ARBA" id="ARBA00022989"/>
    </source>
</evidence>
<dbReference type="Pfam" id="PF00528">
    <property type="entry name" value="BPD_transp_1"/>
    <property type="match status" value="1"/>
</dbReference>
<dbReference type="Proteomes" id="UP000507962">
    <property type="component" value="Unassembled WGS sequence"/>
</dbReference>
<evidence type="ECO:0000259" key="6">
    <source>
        <dbReference type="PROSITE" id="PS50928"/>
    </source>
</evidence>
<dbReference type="InterPro" id="IPR035906">
    <property type="entry name" value="MetI-like_sf"/>
</dbReference>
<dbReference type="GO" id="GO:0055085">
    <property type="term" value="P:transmembrane transport"/>
    <property type="evidence" value="ECO:0007669"/>
    <property type="project" value="InterPro"/>
</dbReference>
<reference evidence="7 8" key="1">
    <citation type="submission" date="2019-03" db="EMBL/GenBank/DDBJ databases">
        <authorList>
            <person name="Nijsse B."/>
        </authorList>
    </citation>
    <scope>NUCLEOTIDE SEQUENCE [LARGE SCALE GENOMIC DNA]</scope>
    <source>
        <strain evidence="7">Desulfoluna butyratoxydans MSL71</strain>
    </source>
</reference>
<dbReference type="Gene3D" id="1.10.3720.10">
    <property type="entry name" value="MetI-like"/>
    <property type="match status" value="1"/>
</dbReference>
<sequence length="292" mass="30078">MSRLKRALLYGFALMATLALLGGAGCFLGYIVLKGLPALKVSLIFGDVPPWEALTLATRVFDGLFPAICGTLCLVLLAVALALPAGVLTGIWLCHFGTPRAKAALSLCIDTLAGVPSIVVGLFGFSFAVLLHKISNGRLGPGLCVAALSLAVLVLPGIVRNTQLALAAIGPDTRRAVEAMGATQVQAIYRVYLPMAAPGIFRGAILALGRCAEDTAAIMLTGVVASAGVPYALFGRFEALSFTVFTIASEYSGPEELARGYGAALILLLLCAGLFGLSAGIAKRLGTEPSNT</sequence>
<feature type="transmembrane region" description="Helical" evidence="5">
    <location>
        <begin position="139"/>
        <end position="159"/>
    </location>
</feature>
<evidence type="ECO:0000313" key="8">
    <source>
        <dbReference type="Proteomes" id="UP000507962"/>
    </source>
</evidence>
<comment type="subcellular location">
    <subcellularLocation>
        <location evidence="1 5">Cell membrane</location>
        <topology evidence="1 5">Multi-pass membrane protein</topology>
    </subcellularLocation>
</comment>
<comment type="similarity">
    <text evidence="5">Belongs to the binding-protein-dependent transport system permease family.</text>
</comment>
<name>A0A4U8YH76_9BACT</name>
<evidence type="ECO:0000256" key="4">
    <source>
        <dbReference type="ARBA" id="ARBA00023136"/>
    </source>
</evidence>
<dbReference type="PANTHER" id="PTHR43470">
    <property type="entry name" value="PHOSPHATE TRANSPORT SYSTEM PERMEASE PROTEIN PSTA-RELATED"/>
    <property type="match status" value="1"/>
</dbReference>
<keyword evidence="5" id="KW-0813">Transport</keyword>
<feature type="transmembrane region" description="Helical" evidence="5">
    <location>
        <begin position="105"/>
        <end position="127"/>
    </location>
</feature>
<dbReference type="PANTHER" id="PTHR43470:SF3">
    <property type="entry name" value="PHOSPHATE TRANSPORT SYSTEM PERMEASE PROTEIN PSTA-RELATED"/>
    <property type="match status" value="1"/>
</dbReference>
<keyword evidence="3 5" id="KW-1133">Transmembrane helix</keyword>
<dbReference type="AlphaFoldDB" id="A0A4U8YH76"/>
<dbReference type="CDD" id="cd06261">
    <property type="entry name" value="TM_PBP2"/>
    <property type="match status" value="1"/>
</dbReference>
<evidence type="ECO:0000313" key="7">
    <source>
        <dbReference type="EMBL" id="VFQ42875.1"/>
    </source>
</evidence>
<organism evidence="7 8">
    <name type="scientific">Desulfoluna butyratoxydans</name>
    <dbReference type="NCBI Taxonomy" id="231438"/>
    <lineage>
        <taxon>Bacteria</taxon>
        <taxon>Pseudomonadati</taxon>
        <taxon>Thermodesulfobacteriota</taxon>
        <taxon>Desulfobacteria</taxon>
        <taxon>Desulfobacterales</taxon>
        <taxon>Desulfolunaceae</taxon>
        <taxon>Desulfoluna</taxon>
    </lineage>
</organism>
<dbReference type="PROSITE" id="PS50928">
    <property type="entry name" value="ABC_TM1"/>
    <property type="match status" value="1"/>
</dbReference>
<dbReference type="RefSeq" id="WP_180137080.1">
    <property type="nucleotide sequence ID" value="NZ_CAADHO010000001.1"/>
</dbReference>
<evidence type="ECO:0000256" key="1">
    <source>
        <dbReference type="ARBA" id="ARBA00004651"/>
    </source>
</evidence>
<evidence type="ECO:0000256" key="5">
    <source>
        <dbReference type="RuleBase" id="RU363032"/>
    </source>
</evidence>
<keyword evidence="2 5" id="KW-0812">Transmembrane</keyword>
<dbReference type="PROSITE" id="PS51257">
    <property type="entry name" value="PROKAR_LIPOPROTEIN"/>
    <property type="match status" value="1"/>
</dbReference>
<keyword evidence="8" id="KW-1185">Reference proteome</keyword>